<dbReference type="PROSITE" id="PS50181">
    <property type="entry name" value="FBOX"/>
    <property type="match status" value="1"/>
</dbReference>
<reference evidence="3" key="2">
    <citation type="submission" date="2015-01" db="EMBL/GenBank/DDBJ databases">
        <title>Evolutionary Origins and Diversification of the Mycorrhizal Mutualists.</title>
        <authorList>
            <consortium name="DOE Joint Genome Institute"/>
            <consortium name="Mycorrhizal Genomics Consortium"/>
            <person name="Kohler A."/>
            <person name="Kuo A."/>
            <person name="Nagy L.G."/>
            <person name="Floudas D."/>
            <person name="Copeland A."/>
            <person name="Barry K.W."/>
            <person name="Cichocki N."/>
            <person name="Veneault-Fourrey C."/>
            <person name="LaButti K."/>
            <person name="Lindquist E.A."/>
            <person name="Lipzen A."/>
            <person name="Lundell T."/>
            <person name="Morin E."/>
            <person name="Murat C."/>
            <person name="Riley R."/>
            <person name="Ohm R."/>
            <person name="Sun H."/>
            <person name="Tunlid A."/>
            <person name="Henrissat B."/>
            <person name="Grigoriev I.V."/>
            <person name="Hibbett D.S."/>
            <person name="Martin F."/>
        </authorList>
    </citation>
    <scope>NUCLEOTIDE SEQUENCE [LARGE SCALE GENOMIC DNA]</scope>
    <source>
        <strain evidence="3">h7</strain>
    </source>
</reference>
<dbReference type="CDD" id="cd09917">
    <property type="entry name" value="F-box_SF"/>
    <property type="match status" value="1"/>
</dbReference>
<dbReference type="InterPro" id="IPR001810">
    <property type="entry name" value="F-box_dom"/>
</dbReference>
<dbReference type="InterPro" id="IPR036047">
    <property type="entry name" value="F-box-like_dom_sf"/>
</dbReference>
<name>A0A0C2Y9N9_HEBCY</name>
<proteinExistence type="predicted"/>
<protein>
    <recommendedName>
        <fullName evidence="1">F-box domain-containing protein</fullName>
    </recommendedName>
</protein>
<accession>A0A0C2Y9N9</accession>
<organism evidence="2 3">
    <name type="scientific">Hebeloma cylindrosporum</name>
    <dbReference type="NCBI Taxonomy" id="76867"/>
    <lineage>
        <taxon>Eukaryota</taxon>
        <taxon>Fungi</taxon>
        <taxon>Dikarya</taxon>
        <taxon>Basidiomycota</taxon>
        <taxon>Agaricomycotina</taxon>
        <taxon>Agaricomycetes</taxon>
        <taxon>Agaricomycetidae</taxon>
        <taxon>Agaricales</taxon>
        <taxon>Agaricineae</taxon>
        <taxon>Hymenogastraceae</taxon>
        <taxon>Hebeloma</taxon>
    </lineage>
</organism>
<dbReference type="AlphaFoldDB" id="A0A0C2Y9N9"/>
<keyword evidence="3" id="KW-1185">Reference proteome</keyword>
<dbReference type="Proteomes" id="UP000053424">
    <property type="component" value="Unassembled WGS sequence"/>
</dbReference>
<dbReference type="OrthoDB" id="2823912at2759"/>
<dbReference type="STRING" id="686832.A0A0C2Y9N9"/>
<sequence>MDLNHSIHQETDNTVSCGTPLATVFPELEEFQYLSQLADEFSLLDCSLFPFCVLRDSDLRSEIYGFSRGTSLYEDRSLVRGNYVAGYILRELRIQSRKNTQAYPELCFIFDLPPELVFEIFEHLHPIDLYNLIRTSKGFRSLLLGPQAVAVWRETFSRHPDIPSCPPDLSLPEWASLLFGPSTCDHCGCNEAMPDFSFRMRMCNNCLSTTLEDTEIESVQHFEDEHASENELVLRLIKRSHRYDAMTYPGSGQTYVTRYSANEAKSRAAEMKQLLAAVDSNQPNAEEAYDIFKAETTDAVGIIMKHVQVCNAWCARFYDLLDNECSGKIQYTTKRFQKHLGKMGYNPKDVEKARDEIRWIVSEYSIRKFDSRAFRYCLPLLEFVLREAKCIRLAEEREELVSQRKKAVDMIYKDCQRRIDPAFWQYLPDSSHCYEFDTISQYIYSQEQSATLDPDTAAQMISTFFDQWLAYGKRGLLELMSKDAVEENALNFASSVFICPAHPPDKYGHSVLLGWEDAAVHLECTMPRTQQLTENSEPLSFQYSTIGRETVLYLLDLLGLEASTSAFDVEALEARFTCGSCPPESRRGALKGRFALKFKDCVSHVVNRPDHPTDSFLLLSKEATESVVFHERSSCPEGELSWCCKHCSSHLESYVTRNSVLRHIQEMHSILQPVQRVDFVYQRQKVRYHQEPYFLGIELPRTYRCKNCPSFRSPRLWQLQSLLAHLKDKHAVSEPLENVNWYQIDLW</sequence>
<evidence type="ECO:0000259" key="1">
    <source>
        <dbReference type="PROSITE" id="PS50181"/>
    </source>
</evidence>
<reference evidence="2 3" key="1">
    <citation type="submission" date="2014-04" db="EMBL/GenBank/DDBJ databases">
        <authorList>
            <consortium name="DOE Joint Genome Institute"/>
            <person name="Kuo A."/>
            <person name="Gay G."/>
            <person name="Dore J."/>
            <person name="Kohler A."/>
            <person name="Nagy L.G."/>
            <person name="Floudas D."/>
            <person name="Copeland A."/>
            <person name="Barry K.W."/>
            <person name="Cichocki N."/>
            <person name="Veneault-Fourrey C."/>
            <person name="LaButti K."/>
            <person name="Lindquist E.A."/>
            <person name="Lipzen A."/>
            <person name="Lundell T."/>
            <person name="Morin E."/>
            <person name="Murat C."/>
            <person name="Sun H."/>
            <person name="Tunlid A."/>
            <person name="Henrissat B."/>
            <person name="Grigoriev I.V."/>
            <person name="Hibbett D.S."/>
            <person name="Martin F."/>
            <person name="Nordberg H.P."/>
            <person name="Cantor M.N."/>
            <person name="Hua S.X."/>
        </authorList>
    </citation>
    <scope>NUCLEOTIDE SEQUENCE [LARGE SCALE GENOMIC DNA]</scope>
    <source>
        <strain evidence="3">h7</strain>
    </source>
</reference>
<gene>
    <name evidence="2" type="ORF">M413DRAFT_317544</name>
</gene>
<dbReference type="Gene3D" id="1.20.1280.50">
    <property type="match status" value="1"/>
</dbReference>
<dbReference type="HOGENOM" id="CLU_010790_5_1_1"/>
<dbReference type="SMART" id="SM00256">
    <property type="entry name" value="FBOX"/>
    <property type="match status" value="1"/>
</dbReference>
<feature type="domain" description="F-box" evidence="1">
    <location>
        <begin position="106"/>
        <end position="155"/>
    </location>
</feature>
<dbReference type="SUPFAM" id="SSF81383">
    <property type="entry name" value="F-box domain"/>
    <property type="match status" value="1"/>
</dbReference>
<evidence type="ECO:0000313" key="3">
    <source>
        <dbReference type="Proteomes" id="UP000053424"/>
    </source>
</evidence>
<evidence type="ECO:0000313" key="2">
    <source>
        <dbReference type="EMBL" id="KIM46543.1"/>
    </source>
</evidence>
<dbReference type="EMBL" id="KN831771">
    <property type="protein sequence ID" value="KIM46543.1"/>
    <property type="molecule type" value="Genomic_DNA"/>
</dbReference>
<dbReference type="Pfam" id="PF00646">
    <property type="entry name" value="F-box"/>
    <property type="match status" value="1"/>
</dbReference>